<gene>
    <name evidence="12" type="ORF">SAMN05192585_12923</name>
</gene>
<dbReference type="GO" id="GO:0046872">
    <property type="term" value="F:metal ion binding"/>
    <property type="evidence" value="ECO:0007669"/>
    <property type="project" value="UniProtKB-KW"/>
</dbReference>
<comment type="catalytic activity">
    <reaction evidence="8 10">
        <text>dITP + H2O = dIMP + diphosphate + H(+)</text>
        <dbReference type="Rhea" id="RHEA:28342"/>
        <dbReference type="ChEBI" id="CHEBI:15377"/>
        <dbReference type="ChEBI" id="CHEBI:15378"/>
        <dbReference type="ChEBI" id="CHEBI:33019"/>
        <dbReference type="ChEBI" id="CHEBI:61194"/>
        <dbReference type="ChEBI" id="CHEBI:61382"/>
        <dbReference type="EC" id="3.6.1.66"/>
    </reaction>
</comment>
<dbReference type="GO" id="GO:0017111">
    <property type="term" value="F:ribonucleoside triphosphate phosphatase activity"/>
    <property type="evidence" value="ECO:0007669"/>
    <property type="project" value="InterPro"/>
</dbReference>
<dbReference type="CDD" id="cd00515">
    <property type="entry name" value="HAM1"/>
    <property type="match status" value="1"/>
</dbReference>
<dbReference type="GO" id="GO:0000166">
    <property type="term" value="F:nucleotide binding"/>
    <property type="evidence" value="ECO:0007669"/>
    <property type="project" value="UniProtKB-KW"/>
</dbReference>
<feature type="binding site" evidence="10">
    <location>
        <position position="177"/>
    </location>
    <ligand>
        <name>substrate</name>
    </ligand>
</feature>
<evidence type="ECO:0000313" key="13">
    <source>
        <dbReference type="Proteomes" id="UP000199182"/>
    </source>
</evidence>
<comment type="cofactor">
    <cofactor evidence="10">
        <name>Mg(2+)</name>
        <dbReference type="ChEBI" id="CHEBI:18420"/>
    </cofactor>
    <text evidence="10">Binds 1 Mg(2+) ion per subunit.</text>
</comment>
<comment type="subunit">
    <text evidence="2 10">Homodimer.</text>
</comment>
<evidence type="ECO:0000256" key="6">
    <source>
        <dbReference type="ARBA" id="ARBA00022842"/>
    </source>
</evidence>
<evidence type="ECO:0000256" key="5">
    <source>
        <dbReference type="ARBA" id="ARBA00022801"/>
    </source>
</evidence>
<evidence type="ECO:0000256" key="4">
    <source>
        <dbReference type="ARBA" id="ARBA00022741"/>
    </source>
</evidence>
<dbReference type="RefSeq" id="WP_341465418.1">
    <property type="nucleotide sequence ID" value="NZ_FNID01000029.1"/>
</dbReference>
<feature type="binding site" evidence="10">
    <location>
        <position position="74"/>
    </location>
    <ligand>
        <name>substrate</name>
    </ligand>
</feature>
<evidence type="ECO:0000256" key="11">
    <source>
        <dbReference type="RuleBase" id="RU003781"/>
    </source>
</evidence>
<evidence type="ECO:0000256" key="1">
    <source>
        <dbReference type="ARBA" id="ARBA00008023"/>
    </source>
</evidence>
<keyword evidence="13" id="KW-1185">Reference proteome</keyword>
<comment type="function">
    <text evidence="10">Pyrophosphatase that catalyzes the hydrolysis of nucleoside triphosphates to their monophosphate derivatives, with a high preference for the non-canonical purine nucleotides XTP (xanthosine triphosphate), dITP (deoxyinosine triphosphate) and ITP. Seems to function as a house-cleaning enzyme that removes non-canonical purine nucleotides from the nucleotide pool, thus preventing their incorporation into DNA/RNA and avoiding chromosomal lesions.</text>
</comment>
<evidence type="ECO:0000256" key="10">
    <source>
        <dbReference type="HAMAP-Rule" id="MF_01405"/>
    </source>
</evidence>
<dbReference type="SUPFAM" id="SSF52972">
    <property type="entry name" value="ITPase-like"/>
    <property type="match status" value="1"/>
</dbReference>
<organism evidence="12 13">
    <name type="scientific">Acetanaerobacterium elongatum</name>
    <dbReference type="NCBI Taxonomy" id="258515"/>
    <lineage>
        <taxon>Bacteria</taxon>
        <taxon>Bacillati</taxon>
        <taxon>Bacillota</taxon>
        <taxon>Clostridia</taxon>
        <taxon>Eubacteriales</taxon>
        <taxon>Oscillospiraceae</taxon>
        <taxon>Acetanaerobacterium</taxon>
    </lineage>
</organism>
<dbReference type="HAMAP" id="MF_01405">
    <property type="entry name" value="Non_canon_purine_NTPase"/>
    <property type="match status" value="1"/>
</dbReference>
<dbReference type="AlphaFoldDB" id="A0A1H0DM19"/>
<evidence type="ECO:0000313" key="12">
    <source>
        <dbReference type="EMBL" id="SDN71096.1"/>
    </source>
</evidence>
<sequence length="200" mass="21677">MALIHELVFASTNKGKIKEMVALLKGTGIKLLSLSDIGFTGTIEETGTTFEENARIKARAVCAFSGLPAFSDDSGLCIDALDGAPGVYSSRFLGEDTPYEIKNRMVIEKLAGVASEKRTARYECAVCCVFPQGGELVTHGVCKGVIGYGQRGNNGFGYDPIFYVGEKSLAEFTDDEKNAISHRGQAVRAFVKRLQEYVKE</sequence>
<feature type="active site" description="Proton acceptor" evidence="10">
    <location>
        <position position="73"/>
    </location>
</feature>
<dbReference type="Gene3D" id="3.90.950.10">
    <property type="match status" value="1"/>
</dbReference>
<keyword evidence="3 10" id="KW-0479">Metal-binding</keyword>
<accession>A0A1H0DM19</accession>
<dbReference type="InterPro" id="IPR029001">
    <property type="entry name" value="ITPase-like_fam"/>
</dbReference>
<evidence type="ECO:0000256" key="2">
    <source>
        <dbReference type="ARBA" id="ARBA00011738"/>
    </source>
</evidence>
<evidence type="ECO:0000256" key="9">
    <source>
        <dbReference type="ARBA" id="ARBA00052017"/>
    </source>
</evidence>
<comment type="catalytic activity">
    <reaction evidence="9 10">
        <text>XTP + H2O = XMP + diphosphate + H(+)</text>
        <dbReference type="Rhea" id="RHEA:28610"/>
        <dbReference type="ChEBI" id="CHEBI:15377"/>
        <dbReference type="ChEBI" id="CHEBI:15378"/>
        <dbReference type="ChEBI" id="CHEBI:33019"/>
        <dbReference type="ChEBI" id="CHEBI:57464"/>
        <dbReference type="ChEBI" id="CHEBI:61314"/>
        <dbReference type="EC" id="3.6.1.66"/>
    </reaction>
</comment>
<feature type="binding site" evidence="10">
    <location>
        <begin position="156"/>
        <end position="159"/>
    </location>
    <ligand>
        <name>substrate</name>
    </ligand>
</feature>
<evidence type="ECO:0000256" key="7">
    <source>
        <dbReference type="ARBA" id="ARBA00023080"/>
    </source>
</evidence>
<keyword evidence="7 10" id="KW-0546">Nucleotide metabolism</keyword>
<comment type="catalytic activity">
    <reaction evidence="10">
        <text>ITP + H2O = IMP + diphosphate + H(+)</text>
        <dbReference type="Rhea" id="RHEA:29399"/>
        <dbReference type="ChEBI" id="CHEBI:15377"/>
        <dbReference type="ChEBI" id="CHEBI:15378"/>
        <dbReference type="ChEBI" id="CHEBI:33019"/>
        <dbReference type="ChEBI" id="CHEBI:58053"/>
        <dbReference type="ChEBI" id="CHEBI:61402"/>
        <dbReference type="EC" id="3.6.1.66"/>
    </reaction>
</comment>
<dbReference type="GO" id="GO:0009117">
    <property type="term" value="P:nucleotide metabolic process"/>
    <property type="evidence" value="ECO:0007669"/>
    <property type="project" value="UniProtKB-KW"/>
</dbReference>
<dbReference type="GO" id="GO:0009146">
    <property type="term" value="P:purine nucleoside triphosphate catabolic process"/>
    <property type="evidence" value="ECO:0007669"/>
    <property type="project" value="UniProtKB-UniRule"/>
</dbReference>
<dbReference type="Pfam" id="PF01725">
    <property type="entry name" value="Ham1p_like"/>
    <property type="match status" value="1"/>
</dbReference>
<dbReference type="GO" id="GO:0036220">
    <property type="term" value="F:ITP diphosphatase activity"/>
    <property type="evidence" value="ECO:0007669"/>
    <property type="project" value="UniProtKB-UniRule"/>
</dbReference>
<feature type="binding site" evidence="10">
    <location>
        <begin position="182"/>
        <end position="183"/>
    </location>
    <ligand>
        <name>substrate</name>
    </ligand>
</feature>
<dbReference type="PANTHER" id="PTHR11067">
    <property type="entry name" value="INOSINE TRIPHOSPHATE PYROPHOSPHATASE/HAM1 PROTEIN"/>
    <property type="match status" value="1"/>
</dbReference>
<dbReference type="PANTHER" id="PTHR11067:SF9">
    <property type="entry name" value="INOSINE TRIPHOSPHATE PYROPHOSPHATASE"/>
    <property type="match status" value="1"/>
</dbReference>
<protein>
    <recommendedName>
        <fullName evidence="10">dITP/XTP pyrophosphatase</fullName>
        <ecNumber evidence="10">3.6.1.66</ecNumber>
    </recommendedName>
    <alternativeName>
        <fullName evidence="10">Non-canonical purine NTP pyrophosphatase</fullName>
    </alternativeName>
    <alternativeName>
        <fullName evidence="10">Non-standard purine NTP pyrophosphatase</fullName>
    </alternativeName>
    <alternativeName>
        <fullName evidence="10">Nucleoside-triphosphate diphosphatase</fullName>
    </alternativeName>
    <alternativeName>
        <fullName evidence="10">Nucleoside-triphosphate pyrophosphatase</fullName>
        <shortName evidence="10">NTPase</shortName>
    </alternativeName>
</protein>
<feature type="binding site" evidence="10">
    <location>
        <position position="73"/>
    </location>
    <ligand>
        <name>Mg(2+)</name>
        <dbReference type="ChEBI" id="CHEBI:18420"/>
    </ligand>
</feature>
<feature type="binding site" evidence="10">
    <location>
        <begin position="11"/>
        <end position="16"/>
    </location>
    <ligand>
        <name>substrate</name>
    </ligand>
</feature>
<comment type="similarity">
    <text evidence="1 10 11">Belongs to the HAM1 NTPase family.</text>
</comment>
<keyword evidence="6 10" id="KW-0460">Magnesium</keyword>
<evidence type="ECO:0000256" key="3">
    <source>
        <dbReference type="ARBA" id="ARBA00022723"/>
    </source>
</evidence>
<dbReference type="STRING" id="258515.SAMN05192585_12923"/>
<reference evidence="12 13" key="1">
    <citation type="submission" date="2016-10" db="EMBL/GenBank/DDBJ databases">
        <authorList>
            <person name="de Groot N.N."/>
        </authorList>
    </citation>
    <scope>NUCLEOTIDE SEQUENCE [LARGE SCALE GENOMIC DNA]</scope>
    <source>
        <strain evidence="12 13">CGMCC 1.5012</strain>
    </source>
</reference>
<feature type="binding site" evidence="10">
    <location>
        <position position="44"/>
    </location>
    <ligand>
        <name>Mg(2+)</name>
        <dbReference type="ChEBI" id="CHEBI:18420"/>
    </ligand>
</feature>
<dbReference type="GO" id="GO:0036222">
    <property type="term" value="F:XTP diphosphatase activity"/>
    <property type="evidence" value="ECO:0007669"/>
    <property type="project" value="UniProtKB-UniRule"/>
</dbReference>
<dbReference type="InterPro" id="IPR020922">
    <property type="entry name" value="dITP/XTP_pyrophosphatase"/>
</dbReference>
<dbReference type="FunFam" id="3.90.950.10:FF:000001">
    <property type="entry name" value="dITP/XTP pyrophosphatase"/>
    <property type="match status" value="1"/>
</dbReference>
<keyword evidence="5 10" id="KW-0378">Hydrolase</keyword>
<name>A0A1H0DM19_9FIRM</name>
<proteinExistence type="inferred from homology"/>
<dbReference type="EMBL" id="FNID01000029">
    <property type="protein sequence ID" value="SDN71096.1"/>
    <property type="molecule type" value="Genomic_DNA"/>
</dbReference>
<dbReference type="Proteomes" id="UP000199182">
    <property type="component" value="Unassembled WGS sequence"/>
</dbReference>
<dbReference type="EC" id="3.6.1.66" evidence="10"/>
<evidence type="ECO:0000256" key="8">
    <source>
        <dbReference type="ARBA" id="ARBA00051875"/>
    </source>
</evidence>
<dbReference type="GO" id="GO:0005829">
    <property type="term" value="C:cytosol"/>
    <property type="evidence" value="ECO:0007669"/>
    <property type="project" value="TreeGrafter"/>
</dbReference>
<dbReference type="NCBIfam" id="TIGR00042">
    <property type="entry name" value="RdgB/HAM1 family non-canonical purine NTP pyrophosphatase"/>
    <property type="match status" value="1"/>
</dbReference>
<dbReference type="InterPro" id="IPR002637">
    <property type="entry name" value="RdgB/HAM1"/>
</dbReference>
<dbReference type="GO" id="GO:0035870">
    <property type="term" value="F:dITP diphosphatase activity"/>
    <property type="evidence" value="ECO:0007669"/>
    <property type="project" value="UniProtKB-UniRule"/>
</dbReference>
<keyword evidence="4 10" id="KW-0547">Nucleotide-binding</keyword>